<organism evidence="2 3">
    <name type="scientific">Arabis alpina</name>
    <name type="common">Alpine rock-cress</name>
    <dbReference type="NCBI Taxonomy" id="50452"/>
    <lineage>
        <taxon>Eukaryota</taxon>
        <taxon>Viridiplantae</taxon>
        <taxon>Streptophyta</taxon>
        <taxon>Embryophyta</taxon>
        <taxon>Tracheophyta</taxon>
        <taxon>Spermatophyta</taxon>
        <taxon>Magnoliopsida</taxon>
        <taxon>eudicotyledons</taxon>
        <taxon>Gunneridae</taxon>
        <taxon>Pentapetalae</taxon>
        <taxon>rosids</taxon>
        <taxon>malvids</taxon>
        <taxon>Brassicales</taxon>
        <taxon>Brassicaceae</taxon>
        <taxon>Arabideae</taxon>
        <taxon>Arabis</taxon>
    </lineage>
</organism>
<dbReference type="EMBL" id="CM002875">
    <property type="protein sequence ID" value="KFK29746.1"/>
    <property type="molecule type" value="Genomic_DNA"/>
</dbReference>
<proteinExistence type="predicted"/>
<protein>
    <submittedName>
        <fullName evidence="2">Uncharacterized protein</fullName>
    </submittedName>
</protein>
<name>A0A087GIP4_ARAAL</name>
<accession>A0A087GIP4</accession>
<keyword evidence="3" id="KW-1185">Reference proteome</keyword>
<gene>
    <name evidence="2" type="ordered locus">AALP_Aa7g173500</name>
</gene>
<sequence>MGQLPVAEEEDPEEAETPAHKRARVESCSRHDDMEITNASEGEHSCSNHKSIAEPDALQHKKLSQPCSVSDQLAKFRSEIKKKEDNLEASLHEVGVLGEKIMGINKILNS</sequence>
<evidence type="ECO:0000256" key="1">
    <source>
        <dbReference type="SAM" id="MobiDB-lite"/>
    </source>
</evidence>
<dbReference type="Proteomes" id="UP000029120">
    <property type="component" value="Chromosome 7"/>
</dbReference>
<evidence type="ECO:0000313" key="3">
    <source>
        <dbReference type="Proteomes" id="UP000029120"/>
    </source>
</evidence>
<dbReference type="Gramene" id="KFK29746">
    <property type="protein sequence ID" value="KFK29746"/>
    <property type="gene ID" value="AALP_AA7G173500"/>
</dbReference>
<evidence type="ECO:0000313" key="2">
    <source>
        <dbReference type="EMBL" id="KFK29746.1"/>
    </source>
</evidence>
<feature type="compositionally biased region" description="Acidic residues" evidence="1">
    <location>
        <begin position="7"/>
        <end position="16"/>
    </location>
</feature>
<feature type="region of interest" description="Disordered" evidence="1">
    <location>
        <begin position="1"/>
        <end position="32"/>
    </location>
</feature>
<dbReference type="AlphaFoldDB" id="A0A087GIP4"/>
<reference evidence="3" key="1">
    <citation type="journal article" date="2015" name="Nat. Plants">
        <title>Genome expansion of Arabis alpina linked with retrotransposition and reduced symmetric DNA methylation.</title>
        <authorList>
            <person name="Willing E.M."/>
            <person name="Rawat V."/>
            <person name="Mandakova T."/>
            <person name="Maumus F."/>
            <person name="James G.V."/>
            <person name="Nordstroem K.J."/>
            <person name="Becker C."/>
            <person name="Warthmann N."/>
            <person name="Chica C."/>
            <person name="Szarzynska B."/>
            <person name="Zytnicki M."/>
            <person name="Albani M.C."/>
            <person name="Kiefer C."/>
            <person name="Bergonzi S."/>
            <person name="Castaings L."/>
            <person name="Mateos J.L."/>
            <person name="Berns M.C."/>
            <person name="Bujdoso N."/>
            <person name="Piofczyk T."/>
            <person name="de Lorenzo L."/>
            <person name="Barrero-Sicilia C."/>
            <person name="Mateos I."/>
            <person name="Piednoel M."/>
            <person name="Hagmann J."/>
            <person name="Chen-Min-Tao R."/>
            <person name="Iglesias-Fernandez R."/>
            <person name="Schuster S.C."/>
            <person name="Alonso-Blanco C."/>
            <person name="Roudier F."/>
            <person name="Carbonero P."/>
            <person name="Paz-Ares J."/>
            <person name="Davis S.J."/>
            <person name="Pecinka A."/>
            <person name="Quesneville H."/>
            <person name="Colot V."/>
            <person name="Lysak M.A."/>
            <person name="Weigel D."/>
            <person name="Coupland G."/>
            <person name="Schneeberger K."/>
        </authorList>
    </citation>
    <scope>NUCLEOTIDE SEQUENCE [LARGE SCALE GENOMIC DNA]</scope>
    <source>
        <strain evidence="3">cv. Pajares</strain>
    </source>
</reference>